<reference evidence="3 4" key="1">
    <citation type="submission" date="2022-01" db="EMBL/GenBank/DDBJ databases">
        <title>Desulfofustis limnae sp. nov., a novel mesophilic sulfate-reducing bacterium isolated from marsh soil.</title>
        <authorList>
            <person name="Watanabe M."/>
            <person name="Takahashi A."/>
            <person name="Kojima H."/>
            <person name="Fukui M."/>
        </authorList>
    </citation>
    <scope>NUCLEOTIDE SEQUENCE [LARGE SCALE GENOMIC DNA]</scope>
    <source>
        <strain evidence="3 4">PPLL</strain>
    </source>
</reference>
<dbReference type="SUPFAM" id="SSF48452">
    <property type="entry name" value="TPR-like"/>
    <property type="match status" value="2"/>
</dbReference>
<dbReference type="Pfam" id="PF07721">
    <property type="entry name" value="TPR_4"/>
    <property type="match status" value="1"/>
</dbReference>
<dbReference type="PANTHER" id="PTHR12558">
    <property type="entry name" value="CELL DIVISION CYCLE 16,23,27"/>
    <property type="match status" value="1"/>
</dbReference>
<dbReference type="InterPro" id="IPR011990">
    <property type="entry name" value="TPR-like_helical_dom_sf"/>
</dbReference>
<dbReference type="RefSeq" id="WP_284153767.1">
    <property type="nucleotide sequence ID" value="NZ_AP025516.1"/>
</dbReference>
<dbReference type="Pfam" id="PF13432">
    <property type="entry name" value="TPR_16"/>
    <property type="match status" value="4"/>
</dbReference>
<accession>A0ABM7W743</accession>
<dbReference type="SMART" id="SM00028">
    <property type="entry name" value="TPR"/>
    <property type="match status" value="8"/>
</dbReference>
<organism evidence="3 4">
    <name type="scientific">Desulfofustis limnaeus</name>
    <dbReference type="NCBI Taxonomy" id="2740163"/>
    <lineage>
        <taxon>Bacteria</taxon>
        <taxon>Pseudomonadati</taxon>
        <taxon>Thermodesulfobacteriota</taxon>
        <taxon>Desulfobulbia</taxon>
        <taxon>Desulfobulbales</taxon>
        <taxon>Desulfocapsaceae</taxon>
        <taxon>Desulfofustis</taxon>
    </lineage>
</organism>
<keyword evidence="1" id="KW-0802">TPR repeat</keyword>
<dbReference type="PROSITE" id="PS51257">
    <property type="entry name" value="PROKAR_LIPOPROTEIN"/>
    <property type="match status" value="1"/>
</dbReference>
<name>A0ABM7W743_9BACT</name>
<feature type="repeat" description="TPR" evidence="1">
    <location>
        <begin position="115"/>
        <end position="148"/>
    </location>
</feature>
<proteinExistence type="predicted"/>
<evidence type="ECO:0000313" key="3">
    <source>
        <dbReference type="EMBL" id="BDD86692.1"/>
    </source>
</evidence>
<dbReference type="PROSITE" id="PS50005">
    <property type="entry name" value="TPR"/>
    <property type="match status" value="6"/>
</dbReference>
<evidence type="ECO:0008006" key="5">
    <source>
        <dbReference type="Google" id="ProtNLM"/>
    </source>
</evidence>
<feature type="repeat" description="TPR" evidence="1">
    <location>
        <begin position="47"/>
        <end position="80"/>
    </location>
</feature>
<feature type="signal peptide" evidence="2">
    <location>
        <begin position="1"/>
        <end position="29"/>
    </location>
</feature>
<dbReference type="Proteomes" id="UP000830055">
    <property type="component" value="Chromosome"/>
</dbReference>
<feature type="repeat" description="TPR" evidence="1">
    <location>
        <begin position="216"/>
        <end position="249"/>
    </location>
</feature>
<dbReference type="Pfam" id="PF14559">
    <property type="entry name" value="TPR_19"/>
    <property type="match status" value="2"/>
</dbReference>
<evidence type="ECO:0000256" key="2">
    <source>
        <dbReference type="SAM" id="SignalP"/>
    </source>
</evidence>
<evidence type="ECO:0000313" key="4">
    <source>
        <dbReference type="Proteomes" id="UP000830055"/>
    </source>
</evidence>
<dbReference type="EMBL" id="AP025516">
    <property type="protein sequence ID" value="BDD86692.1"/>
    <property type="molecule type" value="Genomic_DNA"/>
</dbReference>
<protein>
    <recommendedName>
        <fullName evidence="5">Tetratricopeptide repeat protein</fullName>
    </recommendedName>
</protein>
<dbReference type="InterPro" id="IPR011717">
    <property type="entry name" value="TPR-4"/>
</dbReference>
<dbReference type="InterPro" id="IPR019734">
    <property type="entry name" value="TPR_rpt"/>
</dbReference>
<feature type="repeat" description="TPR" evidence="1">
    <location>
        <begin position="420"/>
        <end position="453"/>
    </location>
</feature>
<dbReference type="Gene3D" id="1.25.40.10">
    <property type="entry name" value="Tetratricopeptide repeat domain"/>
    <property type="match status" value="3"/>
</dbReference>
<feature type="repeat" description="TPR" evidence="1">
    <location>
        <begin position="489"/>
        <end position="522"/>
    </location>
</feature>
<evidence type="ECO:0000256" key="1">
    <source>
        <dbReference type="PROSITE-ProRule" id="PRU00339"/>
    </source>
</evidence>
<sequence length="572" mass="64792">MLLTFRPLVLSILSALLVAACSTIGGVTAERQEPVTEQAENRDLSCAYFYFLWGSHAELGNRLEEALEAYQKALICDPTAAYIAQKLPLLMIKMGDSEQARELLENNIKQDPRDTVSRSLLASIYIQQQKRSQAIEQYRAVIAYDPKNPEVLLRLGALLSQTGNYAEAKQVLLDLVTIDQEAYLARLYLARLAVQLDETDGAEEQYKAALALNWSAELAYEFADFYQRTDQYEKAIELLRRVLAENETDEQARLGIVQALLALNREEEAIAELGLARQYSNSPERISLVLSRLYLRIGDQNKAIDNLQAILDGSDNSEARYLLAIIYAEQETFEEALTLLNGIDETDDQFADALFLKTKILHDTGRSDEALRLLEAFLAGQQTDKPMFIMLAASLNRDLGNEERSLALLEEGVERFPTDEQLLFSYGLQLESSDRLDEAIEVMESIIALNPDHAEALNFVGYSWADANRNLEQALDYINRAMLLKPGNGYIQDSLGWAHFRLGNLQRAERELLEALQLLPEDPHVHEHLGDLYRAMGDQEKARSYYLNALERFTDEKKIEDVTNKLENLEPR</sequence>
<feature type="repeat" description="TPR" evidence="1">
    <location>
        <begin position="523"/>
        <end position="556"/>
    </location>
</feature>
<keyword evidence="2" id="KW-0732">Signal</keyword>
<gene>
    <name evidence="3" type="ORF">DPPLL_10570</name>
</gene>
<dbReference type="PANTHER" id="PTHR12558:SF13">
    <property type="entry name" value="CELL DIVISION CYCLE PROTEIN 27 HOMOLOG"/>
    <property type="match status" value="1"/>
</dbReference>
<feature type="chain" id="PRO_5045743394" description="Tetratricopeptide repeat protein" evidence="2">
    <location>
        <begin position="30"/>
        <end position="572"/>
    </location>
</feature>
<keyword evidence="4" id="KW-1185">Reference proteome</keyword>